<dbReference type="Gene3D" id="3.20.20.20">
    <property type="entry name" value="Dihydropteroate synthase-like"/>
    <property type="match status" value="1"/>
</dbReference>
<dbReference type="GO" id="GO:0046656">
    <property type="term" value="P:folic acid biosynthetic process"/>
    <property type="evidence" value="ECO:0007669"/>
    <property type="project" value="UniProtKB-KW"/>
</dbReference>
<comment type="pathway">
    <text evidence="3">Cofactor biosynthesis; tetrahydrofolate biosynthesis; 7,8-dihydrofolate from 2-amino-4-hydroxy-6-hydroxymethyl-7,8-dihydropteridine diphosphate and 4-aminobenzoate: step 1/2.</text>
</comment>
<dbReference type="OrthoDB" id="9811744at2"/>
<dbReference type="STRING" id="1166337.SAMN05192580_0981"/>
<keyword evidence="7" id="KW-0460">Magnesium</keyword>
<keyword evidence="6" id="KW-0479">Metal-binding</keyword>
<evidence type="ECO:0000256" key="4">
    <source>
        <dbReference type="ARBA" id="ARBA00012458"/>
    </source>
</evidence>
<dbReference type="SUPFAM" id="SSF51717">
    <property type="entry name" value="Dihydropteroate synthetase-like"/>
    <property type="match status" value="1"/>
</dbReference>
<accession>A0A1I6JW39</accession>
<dbReference type="GO" id="GO:0005829">
    <property type="term" value="C:cytosol"/>
    <property type="evidence" value="ECO:0007669"/>
    <property type="project" value="TreeGrafter"/>
</dbReference>
<evidence type="ECO:0000256" key="1">
    <source>
        <dbReference type="ARBA" id="ARBA00000012"/>
    </source>
</evidence>
<dbReference type="AlphaFoldDB" id="A0A1I6JW39"/>
<evidence type="ECO:0000256" key="3">
    <source>
        <dbReference type="ARBA" id="ARBA00004763"/>
    </source>
</evidence>
<dbReference type="Pfam" id="PF00809">
    <property type="entry name" value="Pterin_bind"/>
    <property type="match status" value="1"/>
</dbReference>
<keyword evidence="11" id="KW-1185">Reference proteome</keyword>
<evidence type="ECO:0000313" key="10">
    <source>
        <dbReference type="EMBL" id="SFR83214.1"/>
    </source>
</evidence>
<dbReference type="NCBIfam" id="TIGR01496">
    <property type="entry name" value="DHPS"/>
    <property type="match status" value="1"/>
</dbReference>
<evidence type="ECO:0000256" key="8">
    <source>
        <dbReference type="ARBA" id="ARBA00022909"/>
    </source>
</evidence>
<evidence type="ECO:0000313" key="11">
    <source>
        <dbReference type="Proteomes" id="UP000198824"/>
    </source>
</evidence>
<dbReference type="InterPro" id="IPR006390">
    <property type="entry name" value="DHP_synth_dom"/>
</dbReference>
<dbReference type="PANTHER" id="PTHR20941">
    <property type="entry name" value="FOLATE SYNTHESIS PROTEINS"/>
    <property type="match status" value="1"/>
</dbReference>
<reference evidence="10 11" key="1">
    <citation type="submission" date="2016-10" db="EMBL/GenBank/DDBJ databases">
        <authorList>
            <person name="de Groot N.N."/>
        </authorList>
    </citation>
    <scope>NUCLEOTIDE SEQUENCE [LARGE SCALE GENOMIC DNA]</scope>
    <source>
        <strain evidence="10 11">S5-249</strain>
    </source>
</reference>
<dbReference type="GO" id="GO:0004156">
    <property type="term" value="F:dihydropteroate synthase activity"/>
    <property type="evidence" value="ECO:0007669"/>
    <property type="project" value="UniProtKB-EC"/>
</dbReference>
<dbReference type="PROSITE" id="PS00793">
    <property type="entry name" value="DHPS_2"/>
    <property type="match status" value="1"/>
</dbReference>
<organism evidence="10 11">
    <name type="scientific">Sphingomonas jatrophae</name>
    <dbReference type="NCBI Taxonomy" id="1166337"/>
    <lineage>
        <taxon>Bacteria</taxon>
        <taxon>Pseudomonadati</taxon>
        <taxon>Pseudomonadota</taxon>
        <taxon>Alphaproteobacteria</taxon>
        <taxon>Sphingomonadales</taxon>
        <taxon>Sphingomonadaceae</taxon>
        <taxon>Sphingomonas</taxon>
    </lineage>
</organism>
<dbReference type="GO" id="GO:0046872">
    <property type="term" value="F:metal ion binding"/>
    <property type="evidence" value="ECO:0007669"/>
    <property type="project" value="UniProtKB-KW"/>
</dbReference>
<comment type="catalytic activity">
    <reaction evidence="1">
        <text>(7,8-dihydropterin-6-yl)methyl diphosphate + 4-aminobenzoate = 7,8-dihydropteroate + diphosphate</text>
        <dbReference type="Rhea" id="RHEA:19949"/>
        <dbReference type="ChEBI" id="CHEBI:17836"/>
        <dbReference type="ChEBI" id="CHEBI:17839"/>
        <dbReference type="ChEBI" id="CHEBI:33019"/>
        <dbReference type="ChEBI" id="CHEBI:72950"/>
        <dbReference type="EC" id="2.5.1.15"/>
    </reaction>
</comment>
<evidence type="ECO:0000259" key="9">
    <source>
        <dbReference type="PROSITE" id="PS50972"/>
    </source>
</evidence>
<dbReference type="PROSITE" id="PS50972">
    <property type="entry name" value="PTERIN_BINDING"/>
    <property type="match status" value="1"/>
</dbReference>
<dbReference type="GO" id="GO:0046654">
    <property type="term" value="P:tetrahydrofolate biosynthetic process"/>
    <property type="evidence" value="ECO:0007669"/>
    <property type="project" value="TreeGrafter"/>
</dbReference>
<evidence type="ECO:0000256" key="6">
    <source>
        <dbReference type="ARBA" id="ARBA00022723"/>
    </source>
</evidence>
<evidence type="ECO:0000256" key="7">
    <source>
        <dbReference type="ARBA" id="ARBA00022842"/>
    </source>
</evidence>
<comment type="cofactor">
    <cofactor evidence="2">
        <name>Mg(2+)</name>
        <dbReference type="ChEBI" id="CHEBI:18420"/>
    </cofactor>
</comment>
<dbReference type="InterPro" id="IPR045031">
    <property type="entry name" value="DHP_synth-like"/>
</dbReference>
<name>A0A1I6JW39_9SPHN</name>
<sequence>MSTIPPSADLYLRPTAFVDAPFGLDGQVARLAGGLVWFSAVELIVMDGGRRVAAPLVTVADMDALFARVTPAQAERLRTIWSRLTSPRAALQMGPRTIRLDQPQAMAILNVTPDSFSDGGAHAADPAGAAEAGARMAEAGAAILDVGGESTRPGAKAVWEGDEIARVVPVIERLARGGAAVSIDTRKAAVMEAALTAGAALVNDVSALTWDDRAREVVARAGCPVVLMHHQGSPETMQKEPRYGDVLTEVYDWLEARIDAAVAAGIDRARILVDPGIGFGKTLRHNLQLLNGLSLLHGLGCAIVLGASRKRLVGALSNEAPVEARLGGSVALALLGAAQGVQLLRVHDAFETVQALRVWRGLRDTALSPAG</sequence>
<dbReference type="PANTHER" id="PTHR20941:SF1">
    <property type="entry name" value="FOLIC ACID SYNTHESIS PROTEIN FOL1"/>
    <property type="match status" value="1"/>
</dbReference>
<dbReference type="InterPro" id="IPR000489">
    <property type="entry name" value="Pterin-binding_dom"/>
</dbReference>
<gene>
    <name evidence="10" type="ORF">SAMN05192580_0981</name>
</gene>
<dbReference type="CDD" id="cd00739">
    <property type="entry name" value="DHPS"/>
    <property type="match status" value="1"/>
</dbReference>
<dbReference type="InterPro" id="IPR011005">
    <property type="entry name" value="Dihydropteroate_synth-like_sf"/>
</dbReference>
<dbReference type="Proteomes" id="UP000198824">
    <property type="component" value="Unassembled WGS sequence"/>
</dbReference>
<proteinExistence type="predicted"/>
<dbReference type="EMBL" id="FOZG01000001">
    <property type="protein sequence ID" value="SFR83214.1"/>
    <property type="molecule type" value="Genomic_DNA"/>
</dbReference>
<keyword evidence="8" id="KW-0289">Folate biosynthesis</keyword>
<protein>
    <recommendedName>
        <fullName evidence="4">dihydropteroate synthase</fullName>
        <ecNumber evidence="4">2.5.1.15</ecNumber>
    </recommendedName>
</protein>
<feature type="domain" description="Pterin-binding" evidence="9">
    <location>
        <begin position="103"/>
        <end position="357"/>
    </location>
</feature>
<evidence type="ECO:0000256" key="2">
    <source>
        <dbReference type="ARBA" id="ARBA00001946"/>
    </source>
</evidence>
<keyword evidence="5" id="KW-0808">Transferase</keyword>
<dbReference type="EC" id="2.5.1.15" evidence="4"/>
<dbReference type="RefSeq" id="WP_093311548.1">
    <property type="nucleotide sequence ID" value="NZ_FOZG01000001.1"/>
</dbReference>
<evidence type="ECO:0000256" key="5">
    <source>
        <dbReference type="ARBA" id="ARBA00022679"/>
    </source>
</evidence>